<dbReference type="GO" id="GO:0005524">
    <property type="term" value="F:ATP binding"/>
    <property type="evidence" value="ECO:0007669"/>
    <property type="project" value="UniProtKB-KW"/>
</dbReference>
<comment type="caution">
    <text evidence="5">The sequence shown here is derived from an EMBL/GenBank/DDBJ whole genome shotgun (WGS) entry which is preliminary data.</text>
</comment>
<organism evidence="5 6">
    <name type="scientific">Bursaphelenchus xylophilus</name>
    <name type="common">Pinewood nematode worm</name>
    <name type="synonym">Aphelenchoides xylophilus</name>
    <dbReference type="NCBI Taxonomy" id="6326"/>
    <lineage>
        <taxon>Eukaryota</taxon>
        <taxon>Metazoa</taxon>
        <taxon>Ecdysozoa</taxon>
        <taxon>Nematoda</taxon>
        <taxon>Chromadorea</taxon>
        <taxon>Rhabditida</taxon>
        <taxon>Tylenchina</taxon>
        <taxon>Tylenchomorpha</taxon>
        <taxon>Aphelenchoidea</taxon>
        <taxon>Aphelenchoididae</taxon>
        <taxon>Bursaphelenchus</taxon>
    </lineage>
</organism>
<evidence type="ECO:0000256" key="1">
    <source>
        <dbReference type="ARBA" id="ARBA00022741"/>
    </source>
</evidence>
<dbReference type="Pfam" id="PF07714">
    <property type="entry name" value="PK_Tyr_Ser-Thr"/>
    <property type="match status" value="1"/>
</dbReference>
<evidence type="ECO:0000313" key="5">
    <source>
        <dbReference type="EMBL" id="CAD5213223.1"/>
    </source>
</evidence>
<dbReference type="GO" id="GO:0004672">
    <property type="term" value="F:protein kinase activity"/>
    <property type="evidence" value="ECO:0007669"/>
    <property type="project" value="InterPro"/>
</dbReference>
<dbReference type="Proteomes" id="UP000582659">
    <property type="component" value="Unassembled WGS sequence"/>
</dbReference>
<feature type="region of interest" description="Disordered" evidence="3">
    <location>
        <begin position="52"/>
        <end position="73"/>
    </location>
</feature>
<evidence type="ECO:0000313" key="6">
    <source>
        <dbReference type="Proteomes" id="UP000659654"/>
    </source>
</evidence>
<dbReference type="Gene3D" id="1.10.510.10">
    <property type="entry name" value="Transferase(Phosphotransferase) domain 1"/>
    <property type="match status" value="1"/>
</dbReference>
<accession>A0A811KBR5</accession>
<gene>
    <name evidence="5" type="ORF">BXYJ_LOCUS2894</name>
</gene>
<dbReference type="PANTHER" id="PTHR24418">
    <property type="entry name" value="TYROSINE-PROTEIN KINASE"/>
    <property type="match status" value="1"/>
</dbReference>
<keyword evidence="6" id="KW-1185">Reference proteome</keyword>
<dbReference type="PROSITE" id="PS00109">
    <property type="entry name" value="PROTEIN_KINASE_TYR"/>
    <property type="match status" value="1"/>
</dbReference>
<feature type="compositionally biased region" description="Polar residues" evidence="3">
    <location>
        <begin position="16"/>
        <end position="31"/>
    </location>
</feature>
<keyword evidence="2" id="KW-0067">ATP-binding</keyword>
<dbReference type="EMBL" id="CAJFDI010000002">
    <property type="protein sequence ID" value="CAD5213223.1"/>
    <property type="molecule type" value="Genomic_DNA"/>
</dbReference>
<dbReference type="SMR" id="A0A811KBR5"/>
<dbReference type="InterPro" id="IPR011009">
    <property type="entry name" value="Kinase-like_dom_sf"/>
</dbReference>
<feature type="region of interest" description="Disordered" evidence="3">
    <location>
        <begin position="238"/>
        <end position="284"/>
    </location>
</feature>
<dbReference type="Proteomes" id="UP000659654">
    <property type="component" value="Unassembled WGS sequence"/>
</dbReference>
<dbReference type="InterPro" id="IPR050198">
    <property type="entry name" value="Non-receptor_tyrosine_kinases"/>
</dbReference>
<dbReference type="InterPro" id="IPR001245">
    <property type="entry name" value="Ser-Thr/Tyr_kinase_cat_dom"/>
</dbReference>
<reference evidence="5" key="1">
    <citation type="submission" date="2020-09" db="EMBL/GenBank/DDBJ databases">
        <authorList>
            <person name="Kikuchi T."/>
        </authorList>
    </citation>
    <scope>NUCLEOTIDE SEQUENCE</scope>
    <source>
        <strain evidence="5">Ka4C1</strain>
    </source>
</reference>
<feature type="domain" description="Protein kinase" evidence="4">
    <location>
        <begin position="1"/>
        <end position="284"/>
    </location>
</feature>
<dbReference type="InterPro" id="IPR008266">
    <property type="entry name" value="Tyr_kinase_AS"/>
</dbReference>
<proteinExistence type="predicted"/>
<dbReference type="OrthoDB" id="3256376at2759"/>
<feature type="compositionally biased region" description="Basic and acidic residues" evidence="3">
    <location>
        <begin position="243"/>
        <end position="254"/>
    </location>
</feature>
<name>A0A811KBR5_BURXY</name>
<dbReference type="AlphaFoldDB" id="A0A811KBR5"/>
<dbReference type="InterPro" id="IPR000719">
    <property type="entry name" value="Prot_kinase_dom"/>
</dbReference>
<protein>
    <submittedName>
        <fullName evidence="5">(pine wood nematode) hypothetical protein</fullName>
    </submittedName>
</protein>
<dbReference type="PROSITE" id="PS50011">
    <property type="entry name" value="PROTEIN_KINASE_DOM"/>
    <property type="match status" value="1"/>
</dbReference>
<evidence type="ECO:0000256" key="3">
    <source>
        <dbReference type="SAM" id="MobiDB-lite"/>
    </source>
</evidence>
<dbReference type="SUPFAM" id="SSF56112">
    <property type="entry name" value="Protein kinase-like (PK-like)"/>
    <property type="match status" value="1"/>
</dbReference>
<evidence type="ECO:0000256" key="2">
    <source>
        <dbReference type="ARBA" id="ARBA00022840"/>
    </source>
</evidence>
<evidence type="ECO:0000259" key="4">
    <source>
        <dbReference type="PROSITE" id="PS50011"/>
    </source>
</evidence>
<sequence length="284" mass="31659">MGETFSDTKSAIKWLTQPSNEHTTAKSTPSRRISRKKRGICAAKNLRRWSRSAKVHMERCTKPNGKRPTGGTLKRNVNVELTAERKPRVAGTGGHHPKEGKEIADGELTHDNIVRTFGWILDELPCSMVMEYMDDGSTKRRVRNAPWQAICAVEYVHSRGVVHADLAARNCLVRGDTLKLGDFGVATDHPPRKIKLEGGFRRYAPEVFESAQLTTETDVFAYGLLLWELFHPKELPPDLYDQMDGKKGQGRGDQRLPPPTASIHAAHHPSPSTKDLGPETPSRA</sequence>
<keyword evidence="1" id="KW-0547">Nucleotide-binding</keyword>
<feature type="region of interest" description="Disordered" evidence="3">
    <location>
        <begin position="1"/>
        <end position="36"/>
    </location>
</feature>
<dbReference type="EMBL" id="CAJFCV020000002">
    <property type="protein sequence ID" value="CAG9092016.1"/>
    <property type="molecule type" value="Genomic_DNA"/>
</dbReference>